<protein>
    <submittedName>
        <fullName evidence="3">Uncharacterized protein</fullName>
    </submittedName>
</protein>
<feature type="compositionally biased region" description="Low complexity" evidence="1">
    <location>
        <begin position="424"/>
        <end position="446"/>
    </location>
</feature>
<dbReference type="Proteomes" id="UP001189429">
    <property type="component" value="Unassembled WGS sequence"/>
</dbReference>
<feature type="region of interest" description="Disordered" evidence="1">
    <location>
        <begin position="86"/>
        <end position="133"/>
    </location>
</feature>
<evidence type="ECO:0000313" key="4">
    <source>
        <dbReference type="Proteomes" id="UP001189429"/>
    </source>
</evidence>
<feature type="compositionally biased region" description="Low complexity" evidence="1">
    <location>
        <begin position="93"/>
        <end position="109"/>
    </location>
</feature>
<keyword evidence="2" id="KW-0812">Transmembrane</keyword>
<evidence type="ECO:0000256" key="2">
    <source>
        <dbReference type="SAM" id="Phobius"/>
    </source>
</evidence>
<keyword evidence="4" id="KW-1185">Reference proteome</keyword>
<gene>
    <name evidence="3" type="ORF">PCOR1329_LOCUS11161</name>
</gene>
<evidence type="ECO:0000313" key="3">
    <source>
        <dbReference type="EMBL" id="CAK0804317.1"/>
    </source>
</evidence>
<feature type="region of interest" description="Disordered" evidence="1">
    <location>
        <begin position="412"/>
        <end position="454"/>
    </location>
</feature>
<evidence type="ECO:0000256" key="1">
    <source>
        <dbReference type="SAM" id="MobiDB-lite"/>
    </source>
</evidence>
<keyword evidence="2" id="KW-1133">Transmembrane helix</keyword>
<comment type="caution">
    <text evidence="3">The sequence shown here is derived from an EMBL/GenBank/DDBJ whole genome shotgun (WGS) entry which is preliminary data.</text>
</comment>
<accession>A0ABN9QHR1</accession>
<reference evidence="3" key="1">
    <citation type="submission" date="2023-10" db="EMBL/GenBank/DDBJ databases">
        <authorList>
            <person name="Chen Y."/>
            <person name="Shah S."/>
            <person name="Dougan E. K."/>
            <person name="Thang M."/>
            <person name="Chan C."/>
        </authorList>
    </citation>
    <scope>NUCLEOTIDE SEQUENCE [LARGE SCALE GENOMIC DNA]</scope>
</reference>
<name>A0ABN9QHR1_9DINO</name>
<feature type="transmembrane region" description="Helical" evidence="2">
    <location>
        <begin position="369"/>
        <end position="388"/>
    </location>
</feature>
<feature type="region of interest" description="Disordered" evidence="1">
    <location>
        <begin position="232"/>
        <end position="259"/>
    </location>
</feature>
<sequence>MPVLPRSFWECESAAFRDIERRFCRPKKLARSRENAEGSAAVRPSAGEGEEPKPRIAMGPLEDGPAQHIRAVCRGDVWLEHWAAKPRPQGKVPAARPASVSASAGPAAATRGLQGTRKRGAREGRQRLGGPSSELLPRMALQRSGATAIVLLLAFTPHACAAAPSSGEVAQAFVGPDGARALAQPAAGPLSAESRAGVGGVATVAVDAQGNSFQGEVAASVLLAGGSQQLPAGHSGYQQPAAPGYSSGRPAYPSSGVPPGAHAPVHAVSASSVPASSGSVSSHGPACLVPMWSDEEYACKDRGTWTSRGARSWTRSIRIEMPDGTRCTVTPPGKWSFWMASEVAEMMCKAGVWVDGKGKPVLEIEMKTAQWFLIASAVTACVLAYLLYKMFYDTESSWYTWRQDQAVKWGFATAPPPPAEDADGAASASGPQAGINISISNASGSQPAPEAKPQ</sequence>
<dbReference type="EMBL" id="CAUYUJ010003212">
    <property type="protein sequence ID" value="CAK0804317.1"/>
    <property type="molecule type" value="Genomic_DNA"/>
</dbReference>
<keyword evidence="2" id="KW-0472">Membrane</keyword>
<feature type="region of interest" description="Disordered" evidence="1">
    <location>
        <begin position="29"/>
        <end position="62"/>
    </location>
</feature>
<proteinExistence type="predicted"/>
<organism evidence="3 4">
    <name type="scientific">Prorocentrum cordatum</name>
    <dbReference type="NCBI Taxonomy" id="2364126"/>
    <lineage>
        <taxon>Eukaryota</taxon>
        <taxon>Sar</taxon>
        <taxon>Alveolata</taxon>
        <taxon>Dinophyceae</taxon>
        <taxon>Prorocentrales</taxon>
        <taxon>Prorocentraceae</taxon>
        <taxon>Prorocentrum</taxon>
    </lineage>
</organism>